<gene>
    <name evidence="1" type="ORF">GLOINDRAFT_3555</name>
</gene>
<accession>U9TKI7</accession>
<dbReference type="HOGENOM" id="CLU_2428190_0_0_1"/>
<reference evidence="1" key="1">
    <citation type="submission" date="2013-07" db="EMBL/GenBank/DDBJ databases">
        <title>The genome of an arbuscular mycorrhizal fungus provides insights into the evolution of the oldest plant symbiosis.</title>
        <authorList>
            <consortium name="DOE Joint Genome Institute"/>
            <person name="Tisserant E."/>
            <person name="Malbreil M."/>
            <person name="Kuo A."/>
            <person name="Kohler A."/>
            <person name="Symeonidi A."/>
            <person name="Balestrini R."/>
            <person name="Charron P."/>
            <person name="Duensing N."/>
            <person name="Frei-dit-Frey N."/>
            <person name="Gianinazzi-Pearson V."/>
            <person name="Gilbert B."/>
            <person name="Handa Y."/>
            <person name="Hijri M."/>
            <person name="Kaul R."/>
            <person name="Kawaguchi M."/>
            <person name="Krajinski F."/>
            <person name="Lammers P."/>
            <person name="Lapierre D."/>
            <person name="Masclaux F.G."/>
            <person name="Murat C."/>
            <person name="Morin E."/>
            <person name="Ndikumana S."/>
            <person name="Pagni M."/>
            <person name="Petitpierre D."/>
            <person name="Requena N."/>
            <person name="Rosikiewicz P."/>
            <person name="Riley R."/>
            <person name="Saito K."/>
            <person name="San Clemente H."/>
            <person name="Shapiro H."/>
            <person name="van Tuinen D."/>
            <person name="Becard G."/>
            <person name="Bonfante P."/>
            <person name="Paszkowski U."/>
            <person name="Shachar-Hill Y."/>
            <person name="Young J.P."/>
            <person name="Sanders I.R."/>
            <person name="Henrissat B."/>
            <person name="Rensing S.A."/>
            <person name="Grigoriev I.V."/>
            <person name="Corradi N."/>
            <person name="Roux C."/>
            <person name="Martin F."/>
        </authorList>
    </citation>
    <scope>NUCLEOTIDE SEQUENCE</scope>
    <source>
        <strain evidence="1">DAOM 197198</strain>
    </source>
</reference>
<evidence type="ECO:0000313" key="1">
    <source>
        <dbReference type="EMBL" id="ESA08679.1"/>
    </source>
</evidence>
<dbReference type="EMBL" id="KI288931">
    <property type="protein sequence ID" value="ESA08679.1"/>
    <property type="molecule type" value="Genomic_DNA"/>
</dbReference>
<organism evidence="1">
    <name type="scientific">Rhizophagus irregularis (strain DAOM 181602 / DAOM 197198 / MUCL 43194)</name>
    <name type="common">Arbuscular mycorrhizal fungus</name>
    <name type="synonym">Glomus intraradices</name>
    <dbReference type="NCBI Taxonomy" id="747089"/>
    <lineage>
        <taxon>Eukaryota</taxon>
        <taxon>Fungi</taxon>
        <taxon>Fungi incertae sedis</taxon>
        <taxon>Mucoromycota</taxon>
        <taxon>Glomeromycotina</taxon>
        <taxon>Glomeromycetes</taxon>
        <taxon>Glomerales</taxon>
        <taxon>Glomeraceae</taxon>
        <taxon>Rhizophagus</taxon>
    </lineage>
</organism>
<sequence length="91" mass="11077">MLKLGRQIFYIQIYYKNFQSESIWKVSRSHNHDLQLLTEKMILTLLEADKLKRENKVLYSIEFKYDGKPNELKVRLKPLEKKREYMGLVKK</sequence>
<protein>
    <submittedName>
        <fullName evidence="1">Uncharacterized protein</fullName>
    </submittedName>
</protein>
<proteinExistence type="predicted"/>
<dbReference type="AlphaFoldDB" id="U9TKI7"/>
<name>U9TKI7_RHIID</name>